<evidence type="ECO:0000256" key="1">
    <source>
        <dbReference type="ARBA" id="ARBA00010401"/>
    </source>
</evidence>
<sequence>MNVAEDFSEAVARGRLSAAANVVLGALAPPEPEDVVDLPPPGSAEHAAAEAAGTAALSRGEVAVVVLGGGMATRFGGAVKATVPVLDGQTFLEIKLRQAQAAADRYGGAVPVAVMTGWATHEPIRAHVAELGLPEPFLFQQGFALRLTPDGEVFRTGDGEVSPYPTGHGELPGALVRSGVLDRLRGSGVRHLLISNLDNLLARPDPLVVGSHLLRGRRVSVEVVRPPNPASSGARVVRLDGRPLLLDAAELGGRAELLPPLPLNTNTFILDTDVTDDDLPLPWRYYEKDVEGRVAVQIECPLHHLATLLPAAFLGVSERRFLPLKTRAEMVRHEAVLRTALEDLHGTH</sequence>
<evidence type="ECO:0000313" key="4">
    <source>
        <dbReference type="EMBL" id="MBR7825996.1"/>
    </source>
</evidence>
<dbReference type="SUPFAM" id="SSF53448">
    <property type="entry name" value="Nucleotide-diphospho-sugar transferases"/>
    <property type="match status" value="1"/>
</dbReference>
<dbReference type="GO" id="GO:0003983">
    <property type="term" value="F:UTP:glucose-1-phosphate uridylyltransferase activity"/>
    <property type="evidence" value="ECO:0007669"/>
    <property type="project" value="UniProtKB-EC"/>
</dbReference>
<reference evidence="4" key="1">
    <citation type="submission" date="2021-04" db="EMBL/GenBank/DDBJ databases">
        <title>Genome based classification of Actinospica acidithermotolerans sp. nov., an actinobacterium isolated from an Indonesian hot spring.</title>
        <authorList>
            <person name="Kusuma A.B."/>
            <person name="Putra K.E."/>
            <person name="Nafisah S."/>
            <person name="Loh J."/>
            <person name="Nouioui I."/>
            <person name="Goodfellow M."/>
        </authorList>
    </citation>
    <scope>NUCLEOTIDE SEQUENCE</scope>
    <source>
        <strain evidence="4">MGRD01-02</strain>
    </source>
</reference>
<comment type="caution">
    <text evidence="4">The sequence shown here is derived from an EMBL/GenBank/DDBJ whole genome shotgun (WGS) entry which is preliminary data.</text>
</comment>
<evidence type="ECO:0000256" key="2">
    <source>
        <dbReference type="ARBA" id="ARBA00022679"/>
    </source>
</evidence>
<keyword evidence="5" id="KW-1185">Reference proteome</keyword>
<dbReference type="Gene3D" id="3.90.550.10">
    <property type="entry name" value="Spore Coat Polysaccharide Biosynthesis Protein SpsA, Chain A"/>
    <property type="match status" value="1"/>
</dbReference>
<accession>A0A941E6G1</accession>
<dbReference type="InterPro" id="IPR029044">
    <property type="entry name" value="Nucleotide-diphossugar_trans"/>
</dbReference>
<proteinExistence type="inferred from homology"/>
<dbReference type="RefSeq" id="WP_212517143.1">
    <property type="nucleotide sequence ID" value="NZ_JAGSOH010000011.1"/>
</dbReference>
<evidence type="ECO:0000313" key="5">
    <source>
        <dbReference type="Proteomes" id="UP000676325"/>
    </source>
</evidence>
<dbReference type="InterPro" id="IPR039741">
    <property type="entry name" value="UDP-sugar_pyrophosphorylase"/>
</dbReference>
<comment type="similarity">
    <text evidence="1">Belongs to the UDPGP type 1 family.</text>
</comment>
<protein>
    <submittedName>
        <fullName evidence="4">UTP--glucose-1-phosphate uridylyltransferase</fullName>
        <ecNumber evidence="4">2.7.7.9</ecNumber>
    </submittedName>
</protein>
<dbReference type="Pfam" id="PF01704">
    <property type="entry name" value="UDPGP"/>
    <property type="match status" value="1"/>
</dbReference>
<dbReference type="AlphaFoldDB" id="A0A941E6G1"/>
<dbReference type="EMBL" id="JAGSOH010000011">
    <property type="protein sequence ID" value="MBR7825996.1"/>
    <property type="molecule type" value="Genomic_DNA"/>
</dbReference>
<keyword evidence="2 4" id="KW-0808">Transferase</keyword>
<dbReference type="InterPro" id="IPR002618">
    <property type="entry name" value="UDPGP_fam"/>
</dbReference>
<name>A0A941E6G1_9ACTN</name>
<dbReference type="PANTHER" id="PTHR11952">
    <property type="entry name" value="UDP- GLUCOSE PYROPHOSPHORYLASE"/>
    <property type="match status" value="1"/>
</dbReference>
<gene>
    <name evidence="4" type="ORF">KDK95_06740</name>
</gene>
<dbReference type="PANTHER" id="PTHR11952:SF2">
    <property type="entry name" value="LD24639P"/>
    <property type="match status" value="1"/>
</dbReference>
<evidence type="ECO:0000256" key="3">
    <source>
        <dbReference type="ARBA" id="ARBA00022695"/>
    </source>
</evidence>
<dbReference type="EC" id="2.7.7.9" evidence="4"/>
<keyword evidence="3 4" id="KW-0548">Nucleotidyltransferase</keyword>
<dbReference type="Proteomes" id="UP000676325">
    <property type="component" value="Unassembled WGS sequence"/>
</dbReference>
<organism evidence="4 5">
    <name type="scientific">Actinospica acidithermotolerans</name>
    <dbReference type="NCBI Taxonomy" id="2828514"/>
    <lineage>
        <taxon>Bacteria</taxon>
        <taxon>Bacillati</taxon>
        <taxon>Actinomycetota</taxon>
        <taxon>Actinomycetes</taxon>
        <taxon>Catenulisporales</taxon>
        <taxon>Actinospicaceae</taxon>
        <taxon>Actinospica</taxon>
    </lineage>
</organism>